<evidence type="ECO:0000256" key="1">
    <source>
        <dbReference type="SAM" id="MobiDB-lite"/>
    </source>
</evidence>
<keyword evidence="3" id="KW-1185">Reference proteome</keyword>
<dbReference type="Proteomes" id="UP000188533">
    <property type="component" value="Unassembled WGS sequence"/>
</dbReference>
<name>A0A1Q3DZT4_LENED</name>
<comment type="caution">
    <text evidence="2">The sequence shown here is derived from an EMBL/GenBank/DDBJ whole genome shotgun (WGS) entry which is preliminary data.</text>
</comment>
<gene>
    <name evidence="2" type="ORF">LENED_002026</name>
</gene>
<accession>A0A1Q3DZT4</accession>
<dbReference type="AlphaFoldDB" id="A0A1Q3DZT4"/>
<reference evidence="2 3" key="2">
    <citation type="submission" date="2017-02" db="EMBL/GenBank/DDBJ databases">
        <title>A genome survey and senescence transcriptome analysis in Lentinula edodes.</title>
        <authorList>
            <person name="Sakamoto Y."/>
            <person name="Nakade K."/>
            <person name="Sato S."/>
            <person name="Yoshida Y."/>
            <person name="Miyazaki K."/>
            <person name="Natsume S."/>
            <person name="Konno N."/>
        </authorList>
    </citation>
    <scope>NUCLEOTIDE SEQUENCE [LARGE SCALE GENOMIC DNA]</scope>
    <source>
        <strain evidence="2 3">NBRC 111202</strain>
    </source>
</reference>
<protein>
    <submittedName>
        <fullName evidence="2">Uncharacterized protein</fullName>
    </submittedName>
</protein>
<evidence type="ECO:0000313" key="2">
    <source>
        <dbReference type="EMBL" id="GAW00502.1"/>
    </source>
</evidence>
<sequence length="89" mass="9931">MLSHSAPIYLRTSPRQYHLPSSAPPSFPPTQVTPKTSPDMRKTSPNPPQAPYLLHELWDLDLGNVEATPYLKLRVTSPLPPPTLEDVHP</sequence>
<feature type="region of interest" description="Disordered" evidence="1">
    <location>
        <begin position="1"/>
        <end position="49"/>
    </location>
</feature>
<proteinExistence type="predicted"/>
<dbReference type="EMBL" id="BDGU01000031">
    <property type="protein sequence ID" value="GAW00502.1"/>
    <property type="molecule type" value="Genomic_DNA"/>
</dbReference>
<evidence type="ECO:0000313" key="3">
    <source>
        <dbReference type="Proteomes" id="UP000188533"/>
    </source>
</evidence>
<reference evidence="2 3" key="1">
    <citation type="submission" date="2016-08" db="EMBL/GenBank/DDBJ databases">
        <authorList>
            <consortium name="Lentinula edodes genome sequencing consortium"/>
            <person name="Sakamoto Y."/>
            <person name="Nakade K."/>
            <person name="Sato S."/>
            <person name="Yoshida Y."/>
            <person name="Miyazaki K."/>
            <person name="Natsume S."/>
            <person name="Konno N."/>
        </authorList>
    </citation>
    <scope>NUCLEOTIDE SEQUENCE [LARGE SCALE GENOMIC DNA]</scope>
    <source>
        <strain evidence="2 3">NBRC 111202</strain>
    </source>
</reference>
<organism evidence="2 3">
    <name type="scientific">Lentinula edodes</name>
    <name type="common">Shiitake mushroom</name>
    <name type="synonym">Lentinus edodes</name>
    <dbReference type="NCBI Taxonomy" id="5353"/>
    <lineage>
        <taxon>Eukaryota</taxon>
        <taxon>Fungi</taxon>
        <taxon>Dikarya</taxon>
        <taxon>Basidiomycota</taxon>
        <taxon>Agaricomycotina</taxon>
        <taxon>Agaricomycetes</taxon>
        <taxon>Agaricomycetidae</taxon>
        <taxon>Agaricales</taxon>
        <taxon>Marasmiineae</taxon>
        <taxon>Omphalotaceae</taxon>
        <taxon>Lentinula</taxon>
    </lineage>
</organism>